<proteinExistence type="predicted"/>
<name>A0A4D5RXL2_IXOSC</name>
<feature type="signal peptide" evidence="2">
    <location>
        <begin position="1"/>
        <end position="24"/>
    </location>
</feature>
<feature type="region of interest" description="Disordered" evidence="1">
    <location>
        <begin position="193"/>
        <end position="224"/>
    </location>
</feature>
<evidence type="ECO:0000256" key="2">
    <source>
        <dbReference type="SAM" id="SignalP"/>
    </source>
</evidence>
<feature type="compositionally biased region" description="Basic and acidic residues" evidence="1">
    <location>
        <begin position="211"/>
        <end position="224"/>
    </location>
</feature>
<sequence>MKLQRQLLFLTCTILFTLPAVVHAAKKKEDLFEKFIKNVDDKTYWRKDNPDKNASLINVNATCISMEMVQSPKPEEGWPLHIFLEFKNSSGGLEQYDVGVKKPTGKPKNTINMTILAGGLYTEYTGPGESSDPEVMKKLEKEFYEESMKGKLVNRTVEYTIRSTNSTLSILKKKKKGDEGCSYWLLHSTNVEPSKKTTTESEGEDCQIEVHTTKKPHECPERKD</sequence>
<dbReference type="VEuPathDB" id="VectorBase:ISCP_017329"/>
<organism evidence="3">
    <name type="scientific">Ixodes scapularis</name>
    <name type="common">Black-legged tick</name>
    <name type="synonym">Deer tick</name>
    <dbReference type="NCBI Taxonomy" id="6945"/>
    <lineage>
        <taxon>Eukaryota</taxon>
        <taxon>Metazoa</taxon>
        <taxon>Ecdysozoa</taxon>
        <taxon>Arthropoda</taxon>
        <taxon>Chelicerata</taxon>
        <taxon>Arachnida</taxon>
        <taxon>Acari</taxon>
        <taxon>Parasitiformes</taxon>
        <taxon>Ixodida</taxon>
        <taxon>Ixodoidea</taxon>
        <taxon>Ixodidae</taxon>
        <taxon>Ixodinae</taxon>
        <taxon>Ixodes</taxon>
    </lineage>
</organism>
<protein>
    <submittedName>
        <fullName evidence="3">Putative salivary lipocalin</fullName>
    </submittedName>
</protein>
<feature type="chain" id="PRO_5020034913" evidence="2">
    <location>
        <begin position="25"/>
        <end position="224"/>
    </location>
</feature>
<reference evidence="3" key="1">
    <citation type="submission" date="2019-04" db="EMBL/GenBank/DDBJ databases">
        <title>An insight into the mialome of Ixodes scapularis.</title>
        <authorList>
            <person name="Ribeiro J.M."/>
            <person name="Mather T.N."/>
            <person name="Karim S."/>
        </authorList>
    </citation>
    <scope>NUCLEOTIDE SEQUENCE</scope>
</reference>
<evidence type="ECO:0000256" key="1">
    <source>
        <dbReference type="SAM" id="MobiDB-lite"/>
    </source>
</evidence>
<accession>A0A4D5RXL2</accession>
<dbReference type="AlphaFoldDB" id="A0A4D5RXL2"/>
<evidence type="ECO:0000313" key="3">
    <source>
        <dbReference type="EMBL" id="MOY41416.1"/>
    </source>
</evidence>
<dbReference type="EMBL" id="GHJT01007445">
    <property type="protein sequence ID" value="MOY41416.1"/>
    <property type="molecule type" value="Transcribed_RNA"/>
</dbReference>
<keyword evidence="2" id="KW-0732">Signal</keyword>